<feature type="region of interest" description="Disordered" evidence="1">
    <location>
        <begin position="151"/>
        <end position="193"/>
    </location>
</feature>
<dbReference type="Pfam" id="PF13976">
    <property type="entry name" value="gag_pre-integrs"/>
    <property type="match status" value="1"/>
</dbReference>
<feature type="domain" description="GAG-pre-integrase" evidence="2">
    <location>
        <begin position="35"/>
        <end position="75"/>
    </location>
</feature>
<proteinExistence type="predicted"/>
<gene>
    <name evidence="3" type="ORF">Tci_005903</name>
</gene>
<name>A0A6L2JDC5_TANCI</name>
<dbReference type="EMBL" id="BKCJ010000518">
    <property type="protein sequence ID" value="GEU33925.1"/>
    <property type="molecule type" value="Genomic_DNA"/>
</dbReference>
<dbReference type="InterPro" id="IPR025724">
    <property type="entry name" value="GAG-pre-integrase_dom"/>
</dbReference>
<evidence type="ECO:0000256" key="1">
    <source>
        <dbReference type="SAM" id="MobiDB-lite"/>
    </source>
</evidence>
<accession>A0A6L2JDC5</accession>
<protein>
    <submittedName>
        <fullName evidence="3">Ribonuclease H-like domain-containing protein</fullName>
    </submittedName>
</protein>
<feature type="compositionally biased region" description="Basic and acidic residues" evidence="1">
    <location>
        <begin position="182"/>
        <end position="191"/>
    </location>
</feature>
<organism evidence="3">
    <name type="scientific">Tanacetum cinerariifolium</name>
    <name type="common">Dalmatian daisy</name>
    <name type="synonym">Chrysanthemum cinerariifolium</name>
    <dbReference type="NCBI Taxonomy" id="118510"/>
    <lineage>
        <taxon>Eukaryota</taxon>
        <taxon>Viridiplantae</taxon>
        <taxon>Streptophyta</taxon>
        <taxon>Embryophyta</taxon>
        <taxon>Tracheophyta</taxon>
        <taxon>Spermatophyta</taxon>
        <taxon>Magnoliopsida</taxon>
        <taxon>eudicotyledons</taxon>
        <taxon>Gunneridae</taxon>
        <taxon>Pentapetalae</taxon>
        <taxon>asterids</taxon>
        <taxon>campanulids</taxon>
        <taxon>Asterales</taxon>
        <taxon>Asteraceae</taxon>
        <taxon>Asteroideae</taxon>
        <taxon>Anthemideae</taxon>
        <taxon>Anthemidinae</taxon>
        <taxon>Tanacetum</taxon>
    </lineage>
</organism>
<evidence type="ECO:0000313" key="3">
    <source>
        <dbReference type="EMBL" id="GEU33925.1"/>
    </source>
</evidence>
<comment type="caution">
    <text evidence="3">The sequence shown here is derived from an EMBL/GenBank/DDBJ whole genome shotgun (WGS) entry which is preliminary data.</text>
</comment>
<dbReference type="AlphaFoldDB" id="A0A6L2JDC5"/>
<sequence>MTRRVLLRYDSTGDLYPVMKPSTIPYDFLTGQYTWRQRLGHPRSEVLRRLISNNLILCNKGKPPILCHACQLGKHVRLPFISSNTLVKSRFDIVNSDLRTSPIPSLFGKDGLSGADDEGFIKVKKKKSGGNNGVTKNFKLVLMKPKTQYHPKVNQSTKGVSPKTDPFVGKKNVRASGNSSKTLDKSSKMTSKENVSTSCNGTFSLSNSFEALNVDDPLTKEVELEGKCVLMDDDGNLLKSLIIQVIKPPSCDVPNPLLNCLDPSRLSNTKNQPAIEVLSCNCSKKRTWIMILNGSISFKAACVQASNDSFWQSMSV</sequence>
<reference evidence="3" key="1">
    <citation type="journal article" date="2019" name="Sci. Rep.">
        <title>Draft genome of Tanacetum cinerariifolium, the natural source of mosquito coil.</title>
        <authorList>
            <person name="Yamashiro T."/>
            <person name="Shiraishi A."/>
            <person name="Satake H."/>
            <person name="Nakayama K."/>
        </authorList>
    </citation>
    <scope>NUCLEOTIDE SEQUENCE</scope>
</reference>
<evidence type="ECO:0000259" key="2">
    <source>
        <dbReference type="Pfam" id="PF13976"/>
    </source>
</evidence>